<evidence type="ECO:0000256" key="4">
    <source>
        <dbReference type="ARBA" id="ARBA00022679"/>
    </source>
</evidence>
<dbReference type="SUPFAM" id="SSF47384">
    <property type="entry name" value="Homodimeric domain of signal transducing histidine kinase"/>
    <property type="match status" value="1"/>
</dbReference>
<keyword evidence="5" id="KW-0418">Kinase</keyword>
<dbReference type="PRINTS" id="PR00344">
    <property type="entry name" value="BCTRLSENSOR"/>
</dbReference>
<dbReference type="PANTHER" id="PTHR42878:SF15">
    <property type="entry name" value="BACTERIOPHYTOCHROME"/>
    <property type="match status" value="1"/>
</dbReference>
<dbReference type="Proteomes" id="UP000295182">
    <property type="component" value="Unassembled WGS sequence"/>
</dbReference>
<dbReference type="InterPro" id="IPR003661">
    <property type="entry name" value="HisK_dim/P_dom"/>
</dbReference>
<dbReference type="EMBL" id="SLXH01000019">
    <property type="protein sequence ID" value="TCP16325.1"/>
    <property type="molecule type" value="Genomic_DNA"/>
</dbReference>
<feature type="region of interest" description="Disordered" evidence="6">
    <location>
        <begin position="1"/>
        <end position="33"/>
    </location>
</feature>
<reference evidence="8 9" key="1">
    <citation type="submission" date="2019-03" db="EMBL/GenBank/DDBJ databases">
        <title>Genomic Encyclopedia of Type Strains, Phase IV (KMG-IV): sequencing the most valuable type-strain genomes for metagenomic binning, comparative biology and taxonomic classification.</title>
        <authorList>
            <person name="Goeker M."/>
        </authorList>
    </citation>
    <scope>NUCLEOTIDE SEQUENCE [LARGE SCALE GENOMIC DNA]</scope>
    <source>
        <strain evidence="8 9">DSM 1837</strain>
    </source>
</reference>
<comment type="caution">
    <text evidence="8">The sequence shown here is derived from an EMBL/GenBank/DDBJ whole genome shotgun (WGS) entry which is preliminary data.</text>
</comment>
<name>A0A4R2N6A8_9BURK</name>
<evidence type="ECO:0000256" key="1">
    <source>
        <dbReference type="ARBA" id="ARBA00000085"/>
    </source>
</evidence>
<sequence>MTPTPSPAAGCHATPGAAPASVAGPVQEPTEDPAQELAQLRAQLAERDQRLADMAAAHEEFLRAVSHDLRAPLRHITSYGPLVTEVLQEADGALPTGQALQEALEFLATMEQSARRMGRMLDALLALSRVARAPLHPQQLSRAEVADLIAQVQDTLAPRAAGRAVQWQLTLAERPVYADAALLRQLLTELLDNALKFTRGREPAHIAITLAVEPPGASDATGAGDARTQDDLASAGSPGAPDSQGSAGGQVTLHVQDNGAGFAPAQSAGLFGVFQRLHRESEFDGVGAGLAVVRAIAQRHGGQASATATPGQGCTVCVTWPAKCY</sequence>
<feature type="region of interest" description="Disordered" evidence="6">
    <location>
        <begin position="217"/>
        <end position="251"/>
    </location>
</feature>
<dbReference type="RefSeq" id="WP_241524896.1">
    <property type="nucleotide sequence ID" value="NZ_QXNC01000008.1"/>
</dbReference>
<dbReference type="InterPro" id="IPR004358">
    <property type="entry name" value="Sig_transdc_His_kin-like_C"/>
</dbReference>
<dbReference type="InterPro" id="IPR050351">
    <property type="entry name" value="BphY/WalK/GraS-like"/>
</dbReference>
<dbReference type="InterPro" id="IPR036097">
    <property type="entry name" value="HisK_dim/P_sf"/>
</dbReference>
<dbReference type="PANTHER" id="PTHR42878">
    <property type="entry name" value="TWO-COMPONENT HISTIDINE KINASE"/>
    <property type="match status" value="1"/>
</dbReference>
<dbReference type="InterPro" id="IPR036890">
    <property type="entry name" value="HATPase_C_sf"/>
</dbReference>
<organism evidence="8 9">
    <name type="scientific">Simplicispira metamorpha</name>
    <dbReference type="NCBI Taxonomy" id="80881"/>
    <lineage>
        <taxon>Bacteria</taxon>
        <taxon>Pseudomonadati</taxon>
        <taxon>Pseudomonadota</taxon>
        <taxon>Betaproteobacteria</taxon>
        <taxon>Burkholderiales</taxon>
        <taxon>Comamonadaceae</taxon>
        <taxon>Simplicispira</taxon>
    </lineage>
</organism>
<dbReference type="GO" id="GO:0000155">
    <property type="term" value="F:phosphorelay sensor kinase activity"/>
    <property type="evidence" value="ECO:0007669"/>
    <property type="project" value="InterPro"/>
</dbReference>
<dbReference type="SMART" id="SM00388">
    <property type="entry name" value="HisKA"/>
    <property type="match status" value="1"/>
</dbReference>
<evidence type="ECO:0000313" key="8">
    <source>
        <dbReference type="EMBL" id="TCP16325.1"/>
    </source>
</evidence>
<dbReference type="Pfam" id="PF02518">
    <property type="entry name" value="HATPase_c"/>
    <property type="match status" value="1"/>
</dbReference>
<evidence type="ECO:0000313" key="9">
    <source>
        <dbReference type="Proteomes" id="UP000295182"/>
    </source>
</evidence>
<dbReference type="InterPro" id="IPR005467">
    <property type="entry name" value="His_kinase_dom"/>
</dbReference>
<evidence type="ECO:0000256" key="2">
    <source>
        <dbReference type="ARBA" id="ARBA00012438"/>
    </source>
</evidence>
<dbReference type="GO" id="GO:0030295">
    <property type="term" value="F:protein kinase activator activity"/>
    <property type="evidence" value="ECO:0007669"/>
    <property type="project" value="TreeGrafter"/>
</dbReference>
<keyword evidence="3" id="KW-0597">Phosphoprotein</keyword>
<dbReference type="InterPro" id="IPR003594">
    <property type="entry name" value="HATPase_dom"/>
</dbReference>
<keyword evidence="4" id="KW-0808">Transferase</keyword>
<evidence type="ECO:0000256" key="6">
    <source>
        <dbReference type="SAM" id="MobiDB-lite"/>
    </source>
</evidence>
<dbReference type="Pfam" id="PF00512">
    <property type="entry name" value="HisKA"/>
    <property type="match status" value="1"/>
</dbReference>
<dbReference type="Gene3D" id="3.30.565.10">
    <property type="entry name" value="Histidine kinase-like ATPase, C-terminal domain"/>
    <property type="match status" value="1"/>
</dbReference>
<feature type="domain" description="Histidine kinase" evidence="7">
    <location>
        <begin position="64"/>
        <end position="324"/>
    </location>
</feature>
<dbReference type="AlphaFoldDB" id="A0A4R2N6A8"/>
<dbReference type="Gene3D" id="1.10.287.130">
    <property type="match status" value="1"/>
</dbReference>
<comment type="catalytic activity">
    <reaction evidence="1">
        <text>ATP + protein L-histidine = ADP + protein N-phospho-L-histidine.</text>
        <dbReference type="EC" id="2.7.13.3"/>
    </reaction>
</comment>
<feature type="compositionally biased region" description="Low complexity" evidence="6">
    <location>
        <begin position="13"/>
        <end position="26"/>
    </location>
</feature>
<protein>
    <recommendedName>
        <fullName evidence="2">histidine kinase</fullName>
        <ecNumber evidence="2">2.7.13.3</ecNumber>
    </recommendedName>
</protein>
<accession>A0A4R2N6A8</accession>
<evidence type="ECO:0000259" key="7">
    <source>
        <dbReference type="PROSITE" id="PS50109"/>
    </source>
</evidence>
<keyword evidence="9" id="KW-1185">Reference proteome</keyword>
<dbReference type="CDD" id="cd00082">
    <property type="entry name" value="HisKA"/>
    <property type="match status" value="1"/>
</dbReference>
<dbReference type="GO" id="GO:0000156">
    <property type="term" value="F:phosphorelay response regulator activity"/>
    <property type="evidence" value="ECO:0007669"/>
    <property type="project" value="TreeGrafter"/>
</dbReference>
<evidence type="ECO:0000256" key="5">
    <source>
        <dbReference type="ARBA" id="ARBA00022777"/>
    </source>
</evidence>
<dbReference type="SMART" id="SM00387">
    <property type="entry name" value="HATPase_c"/>
    <property type="match status" value="1"/>
</dbReference>
<dbReference type="GO" id="GO:0007234">
    <property type="term" value="P:osmosensory signaling via phosphorelay pathway"/>
    <property type="evidence" value="ECO:0007669"/>
    <property type="project" value="TreeGrafter"/>
</dbReference>
<dbReference type="PROSITE" id="PS50109">
    <property type="entry name" value="HIS_KIN"/>
    <property type="match status" value="1"/>
</dbReference>
<evidence type="ECO:0000256" key="3">
    <source>
        <dbReference type="ARBA" id="ARBA00022553"/>
    </source>
</evidence>
<gene>
    <name evidence="8" type="ORF">EV674_11973</name>
</gene>
<dbReference type="EC" id="2.7.13.3" evidence="2"/>
<dbReference type="SUPFAM" id="SSF55874">
    <property type="entry name" value="ATPase domain of HSP90 chaperone/DNA topoisomerase II/histidine kinase"/>
    <property type="match status" value="1"/>
</dbReference>
<proteinExistence type="predicted"/>